<evidence type="ECO:0000256" key="4">
    <source>
        <dbReference type="ARBA" id="ARBA00022525"/>
    </source>
</evidence>
<protein>
    <recommendedName>
        <fullName evidence="10">Protein Wnt</fullName>
    </recommendedName>
</protein>
<keyword evidence="8" id="KW-0325">Glycoprotein</keyword>
<comment type="function">
    <text evidence="10">Ligand for members of the frizzled family of seven transmembrane receptors.</text>
</comment>
<keyword evidence="4" id="KW-0964">Secreted</keyword>
<dbReference type="Gene3D" id="3.30.2460.20">
    <property type="match status" value="1"/>
</dbReference>
<dbReference type="GO" id="GO:0060070">
    <property type="term" value="P:canonical Wnt signaling pathway"/>
    <property type="evidence" value="ECO:0007669"/>
    <property type="project" value="TreeGrafter"/>
</dbReference>
<dbReference type="InterPro" id="IPR043158">
    <property type="entry name" value="Wnt_C"/>
</dbReference>
<dbReference type="InterPro" id="IPR005817">
    <property type="entry name" value="Wnt"/>
</dbReference>
<comment type="similarity">
    <text evidence="2 10">Belongs to the Wnt family.</text>
</comment>
<keyword evidence="5" id="KW-0272">Extracellular matrix</keyword>
<evidence type="ECO:0000256" key="5">
    <source>
        <dbReference type="ARBA" id="ARBA00022530"/>
    </source>
</evidence>
<evidence type="ECO:0000256" key="7">
    <source>
        <dbReference type="ARBA" id="ARBA00023157"/>
    </source>
</evidence>
<evidence type="ECO:0000256" key="1">
    <source>
        <dbReference type="ARBA" id="ARBA00004498"/>
    </source>
</evidence>
<dbReference type="PANTHER" id="PTHR12027">
    <property type="entry name" value="WNT RELATED"/>
    <property type="match status" value="1"/>
</dbReference>
<dbReference type="InParanoid" id="A0A1S3IAB8"/>
<evidence type="ECO:0000256" key="10">
    <source>
        <dbReference type="RuleBase" id="RU003500"/>
    </source>
</evidence>
<evidence type="ECO:0000256" key="9">
    <source>
        <dbReference type="ARBA" id="ARBA00023288"/>
    </source>
</evidence>
<dbReference type="Proteomes" id="UP000085678">
    <property type="component" value="Unplaced"/>
</dbReference>
<dbReference type="KEGG" id="lak:106162452"/>
<dbReference type="GO" id="GO:0005109">
    <property type="term" value="F:frizzled binding"/>
    <property type="evidence" value="ECO:0007669"/>
    <property type="project" value="TreeGrafter"/>
</dbReference>
<evidence type="ECO:0000256" key="6">
    <source>
        <dbReference type="ARBA" id="ARBA00022687"/>
    </source>
</evidence>
<dbReference type="Pfam" id="PF00110">
    <property type="entry name" value="wnt"/>
    <property type="match status" value="1"/>
</dbReference>
<dbReference type="GO" id="GO:0046330">
    <property type="term" value="P:positive regulation of JNK cascade"/>
    <property type="evidence" value="ECO:0007669"/>
    <property type="project" value="TreeGrafter"/>
</dbReference>
<name>A0A1S3IAB8_LINAN</name>
<dbReference type="GeneID" id="106162452"/>
<evidence type="ECO:0000256" key="8">
    <source>
        <dbReference type="ARBA" id="ARBA00023180"/>
    </source>
</evidence>
<dbReference type="OrthoDB" id="5945655at2759"/>
<feature type="signal peptide" evidence="11">
    <location>
        <begin position="1"/>
        <end position="24"/>
    </location>
</feature>
<dbReference type="FunFam" id="3.30.2460.20:FF:000001">
    <property type="entry name" value="Wnt homolog"/>
    <property type="match status" value="1"/>
</dbReference>
<dbReference type="PROSITE" id="PS00246">
    <property type="entry name" value="WNT1"/>
    <property type="match status" value="1"/>
</dbReference>
<dbReference type="GO" id="GO:0030182">
    <property type="term" value="P:neuron differentiation"/>
    <property type="evidence" value="ECO:0007669"/>
    <property type="project" value="TreeGrafter"/>
</dbReference>
<comment type="subcellular location">
    <subcellularLocation>
        <location evidence="1 10">Secreted</location>
        <location evidence="1 10">Extracellular space</location>
        <location evidence="1 10">Extracellular matrix</location>
    </subcellularLocation>
</comment>
<evidence type="ECO:0000313" key="12">
    <source>
        <dbReference type="Proteomes" id="UP000085678"/>
    </source>
</evidence>
<dbReference type="AlphaFoldDB" id="A0A1S3IAB8"/>
<keyword evidence="7" id="KW-1015">Disulfide bond</keyword>
<dbReference type="PANTHER" id="PTHR12027:SF112">
    <property type="entry name" value="PROTEIN WNT-2"/>
    <property type="match status" value="1"/>
</dbReference>
<organism evidence="12 13">
    <name type="scientific">Lingula anatina</name>
    <name type="common">Brachiopod</name>
    <name type="synonym">Lingula unguis</name>
    <dbReference type="NCBI Taxonomy" id="7574"/>
    <lineage>
        <taxon>Eukaryota</taxon>
        <taxon>Metazoa</taxon>
        <taxon>Spiralia</taxon>
        <taxon>Lophotrochozoa</taxon>
        <taxon>Brachiopoda</taxon>
        <taxon>Linguliformea</taxon>
        <taxon>Lingulata</taxon>
        <taxon>Lingulida</taxon>
        <taxon>Linguloidea</taxon>
        <taxon>Lingulidae</taxon>
        <taxon>Lingula</taxon>
    </lineage>
</organism>
<dbReference type="GO" id="GO:0005125">
    <property type="term" value="F:cytokine activity"/>
    <property type="evidence" value="ECO:0007669"/>
    <property type="project" value="TreeGrafter"/>
</dbReference>
<keyword evidence="12" id="KW-1185">Reference proteome</keyword>
<evidence type="ECO:0000256" key="11">
    <source>
        <dbReference type="SAM" id="SignalP"/>
    </source>
</evidence>
<gene>
    <name evidence="13" type="primary">LOC106162452</name>
</gene>
<keyword evidence="6 10" id="KW-0879">Wnt signaling pathway</keyword>
<keyword evidence="11" id="KW-0732">Signal</keyword>
<keyword evidence="3 10" id="KW-0217">Developmental protein</keyword>
<feature type="chain" id="PRO_5010266363" description="Protein Wnt" evidence="11">
    <location>
        <begin position="25"/>
        <end position="357"/>
    </location>
</feature>
<dbReference type="SMART" id="SM00097">
    <property type="entry name" value="WNT1"/>
    <property type="match status" value="1"/>
</dbReference>
<dbReference type="GO" id="GO:0005615">
    <property type="term" value="C:extracellular space"/>
    <property type="evidence" value="ECO:0007669"/>
    <property type="project" value="TreeGrafter"/>
</dbReference>
<reference evidence="13" key="1">
    <citation type="submission" date="2025-08" db="UniProtKB">
        <authorList>
            <consortium name="RefSeq"/>
        </authorList>
    </citation>
    <scope>IDENTIFICATION</scope>
    <source>
        <tissue evidence="13">Gonads</tissue>
    </source>
</reference>
<keyword evidence="9" id="KW-0449">Lipoprotein</keyword>
<dbReference type="InterPro" id="IPR018161">
    <property type="entry name" value="Wnt_CS"/>
</dbReference>
<dbReference type="RefSeq" id="XP_013395210.1">
    <property type="nucleotide sequence ID" value="XM_013539756.1"/>
</dbReference>
<evidence type="ECO:0000256" key="2">
    <source>
        <dbReference type="ARBA" id="ARBA00005683"/>
    </source>
</evidence>
<dbReference type="GO" id="GO:0045165">
    <property type="term" value="P:cell fate commitment"/>
    <property type="evidence" value="ECO:0007669"/>
    <property type="project" value="TreeGrafter"/>
</dbReference>
<sequence>MVAVFRISFLLIVCSLSSLNGRIAHPGALTVVALGANIICNKIPGLAPRQRAICQSRPDALVAIGEGAKKGLSECQWQFRRMRWNCTNIGTSHSIFGHVFPVGRYPGSREAAYAYAISAAGVAYAITQACSQGNMTSCGCDRRKMDGRFSPQGWKWGGCSADIKYGLKFARLFVDAREIEGDARSLMNLHNNRAGRKAVKENMVVECKCHGVSGSCTMKTCWTTLPPFRKIGDFLMKKYRLAKEVEPIRSRRARRPLFLKCKKSKKPDRKPKRTDVVYLQRSPNYCDYDPLTGSLGTRGRRCNRTSDDTDGCDSMCCGRGYNTHQYTRTWQCNCRFHWCCHVTCNECRERTEEYTCK</sequence>
<dbReference type="STRING" id="7574.A0A1S3IAB8"/>
<evidence type="ECO:0000256" key="3">
    <source>
        <dbReference type="ARBA" id="ARBA00022473"/>
    </source>
</evidence>
<dbReference type="CDD" id="cd19339">
    <property type="entry name" value="Wnt_Wnt7"/>
    <property type="match status" value="1"/>
</dbReference>
<evidence type="ECO:0000313" key="13">
    <source>
        <dbReference type="RefSeq" id="XP_013395210.1"/>
    </source>
</evidence>
<proteinExistence type="inferred from homology"/>
<accession>A0A1S3IAB8</accession>
<dbReference type="FunCoup" id="A0A1S3IAB8">
    <property type="interactions" value="25"/>
</dbReference>
<dbReference type="PRINTS" id="PR01349">
    <property type="entry name" value="WNTPROTEIN"/>
</dbReference>